<dbReference type="PIRSF" id="PIRSF027093">
    <property type="entry name" value="EndopolyPtase_N1"/>
    <property type="match status" value="1"/>
</dbReference>
<comment type="function">
    <text evidence="12">Catalyzes the hydrolysis of inorganic polyphosphate (polyP) chains of many hundreds of phosphate residues into shorter lengths.</text>
</comment>
<comment type="catalytic activity">
    <reaction evidence="12">
        <text>[phosphate](n+1) + n H2O = (n+1) phosphate + n H(+)</text>
        <dbReference type="Rhea" id="RHEA:22452"/>
        <dbReference type="Rhea" id="RHEA-COMP:14280"/>
        <dbReference type="ChEBI" id="CHEBI:15377"/>
        <dbReference type="ChEBI" id="CHEBI:15378"/>
        <dbReference type="ChEBI" id="CHEBI:16838"/>
        <dbReference type="ChEBI" id="CHEBI:43474"/>
        <dbReference type="EC" id="3.6.1.10"/>
    </reaction>
</comment>
<keyword evidence="8" id="KW-0735">Signal-anchor</keyword>
<evidence type="ECO:0000313" key="16">
    <source>
        <dbReference type="EMBL" id="KSA03474.1"/>
    </source>
</evidence>
<dbReference type="InterPro" id="IPR029052">
    <property type="entry name" value="Metallo-depent_PP-like"/>
</dbReference>
<gene>
    <name evidence="16" type="ORF">AC631_00790</name>
</gene>
<evidence type="ECO:0000256" key="13">
    <source>
        <dbReference type="SAM" id="MobiDB-lite"/>
    </source>
</evidence>
<dbReference type="InterPro" id="IPR012358">
    <property type="entry name" value="EndopolyPtase_N1"/>
</dbReference>
<keyword evidence="11" id="KW-0325">Glycoprotein</keyword>
<comment type="caution">
    <text evidence="16">The sequence shown here is derived from an EMBL/GenBank/DDBJ whole genome shotgun (WGS) entry which is preliminary data.</text>
</comment>
<evidence type="ECO:0000256" key="5">
    <source>
        <dbReference type="ARBA" id="ARBA00022554"/>
    </source>
</evidence>
<dbReference type="AlphaFoldDB" id="A0A0V1Q4T1"/>
<evidence type="ECO:0000313" key="17">
    <source>
        <dbReference type="Proteomes" id="UP000054251"/>
    </source>
</evidence>
<dbReference type="OrthoDB" id="348678at2759"/>
<evidence type="ECO:0000256" key="11">
    <source>
        <dbReference type="ARBA" id="ARBA00023180"/>
    </source>
</evidence>
<evidence type="ECO:0000256" key="7">
    <source>
        <dbReference type="ARBA" id="ARBA00022801"/>
    </source>
</evidence>
<evidence type="ECO:0000259" key="15">
    <source>
        <dbReference type="Pfam" id="PF00149"/>
    </source>
</evidence>
<keyword evidence="7 12" id="KW-0378">Hydrolase</keyword>
<feature type="region of interest" description="Disordered" evidence="13">
    <location>
        <begin position="637"/>
        <end position="688"/>
    </location>
</feature>
<comment type="similarity">
    <text evidence="2">Belongs to the endopolyphosphatase PPN1 family.</text>
</comment>
<dbReference type="GO" id="GO:0000298">
    <property type="term" value="F:endopolyphosphatase activity"/>
    <property type="evidence" value="ECO:0007669"/>
    <property type="project" value="UniProtKB-EC"/>
</dbReference>
<dbReference type="RefSeq" id="XP_015469576.1">
    <property type="nucleotide sequence ID" value="XM_015609620.1"/>
</dbReference>
<feature type="domain" description="Calcineurin-like phosphoesterase" evidence="15">
    <location>
        <begin position="98"/>
        <end position="331"/>
    </location>
</feature>
<dbReference type="InterPro" id="IPR004843">
    <property type="entry name" value="Calcineurin-like_PHP"/>
</dbReference>
<dbReference type="InterPro" id="IPR041805">
    <property type="entry name" value="ASMase/PPN1_MPP"/>
</dbReference>
<dbReference type="GO" id="GO:0006798">
    <property type="term" value="P:polyphosphate catabolic process"/>
    <property type="evidence" value="ECO:0007669"/>
    <property type="project" value="TreeGrafter"/>
</dbReference>
<feature type="compositionally biased region" description="Basic residues" evidence="13">
    <location>
        <begin position="637"/>
        <end position="662"/>
    </location>
</feature>
<dbReference type="PANTHER" id="PTHR10340">
    <property type="entry name" value="SPHINGOMYELIN PHOSPHODIESTERASE"/>
    <property type="match status" value="1"/>
</dbReference>
<keyword evidence="17" id="KW-1185">Reference proteome</keyword>
<evidence type="ECO:0000256" key="14">
    <source>
        <dbReference type="SAM" id="Phobius"/>
    </source>
</evidence>
<evidence type="ECO:0000256" key="10">
    <source>
        <dbReference type="ARBA" id="ARBA00023136"/>
    </source>
</evidence>
<evidence type="ECO:0000256" key="1">
    <source>
        <dbReference type="ARBA" id="ARBA00004576"/>
    </source>
</evidence>
<dbReference type="Pfam" id="PF00149">
    <property type="entry name" value="Metallophos"/>
    <property type="match status" value="1"/>
</dbReference>
<reference evidence="16 17" key="1">
    <citation type="submission" date="2015-11" db="EMBL/GenBank/DDBJ databases">
        <title>The genome of Debaryomyces fabryi.</title>
        <authorList>
            <person name="Tafer H."/>
            <person name="Lopandic K."/>
        </authorList>
    </citation>
    <scope>NUCLEOTIDE SEQUENCE [LARGE SCALE GENOMIC DNA]</scope>
    <source>
        <strain evidence="16 17">CBS 789</strain>
    </source>
</reference>
<evidence type="ECO:0000256" key="2">
    <source>
        <dbReference type="ARBA" id="ARBA00010399"/>
    </source>
</evidence>
<name>A0A0V1Q4T1_9ASCO</name>
<keyword evidence="10 12" id="KW-0472">Membrane</keyword>
<dbReference type="SUPFAM" id="SSF56300">
    <property type="entry name" value="Metallo-dependent phosphatases"/>
    <property type="match status" value="1"/>
</dbReference>
<organism evidence="16 17">
    <name type="scientific">Debaryomyces fabryi</name>
    <dbReference type="NCBI Taxonomy" id="58627"/>
    <lineage>
        <taxon>Eukaryota</taxon>
        <taxon>Fungi</taxon>
        <taxon>Dikarya</taxon>
        <taxon>Ascomycota</taxon>
        <taxon>Saccharomycotina</taxon>
        <taxon>Pichiomycetes</taxon>
        <taxon>Debaryomycetaceae</taxon>
        <taxon>Debaryomyces</taxon>
    </lineage>
</organism>
<evidence type="ECO:0000256" key="9">
    <source>
        <dbReference type="ARBA" id="ARBA00022989"/>
    </source>
</evidence>
<dbReference type="EMBL" id="LMYN01000009">
    <property type="protein sequence ID" value="KSA03474.1"/>
    <property type="molecule type" value="Genomic_DNA"/>
</dbReference>
<dbReference type="GeneID" id="26837799"/>
<dbReference type="CDD" id="cd00842">
    <property type="entry name" value="MPP_ASMase"/>
    <property type="match status" value="1"/>
</dbReference>
<dbReference type="GO" id="GO:0008081">
    <property type="term" value="F:phosphoric diester hydrolase activity"/>
    <property type="evidence" value="ECO:0007669"/>
    <property type="project" value="TreeGrafter"/>
</dbReference>
<accession>A0A0V1Q4T1</accession>
<keyword evidence="9 14" id="KW-1133">Transmembrane helix</keyword>
<evidence type="ECO:0000256" key="3">
    <source>
        <dbReference type="ARBA" id="ARBA00012459"/>
    </source>
</evidence>
<dbReference type="GO" id="GO:0004309">
    <property type="term" value="F:exopolyphosphatase activity"/>
    <property type="evidence" value="ECO:0007669"/>
    <property type="project" value="TreeGrafter"/>
</dbReference>
<feature type="compositionally biased region" description="Basic and acidic residues" evidence="13">
    <location>
        <begin position="676"/>
        <end position="688"/>
    </location>
</feature>
<dbReference type="EC" id="3.6.1.10" evidence="3 12"/>
<dbReference type="Gene3D" id="3.60.21.10">
    <property type="match status" value="1"/>
</dbReference>
<evidence type="ECO:0000256" key="4">
    <source>
        <dbReference type="ARBA" id="ARBA00014458"/>
    </source>
</evidence>
<protein>
    <recommendedName>
        <fullName evidence="4 12">Endopolyphosphatase</fullName>
        <ecNumber evidence="3 12">3.6.1.10</ecNumber>
    </recommendedName>
</protein>
<keyword evidence="5 12" id="KW-0926">Vacuole</keyword>
<evidence type="ECO:0000256" key="8">
    <source>
        <dbReference type="ARBA" id="ARBA00022968"/>
    </source>
</evidence>
<evidence type="ECO:0000256" key="12">
    <source>
        <dbReference type="PIRNR" id="PIRNR027093"/>
    </source>
</evidence>
<evidence type="ECO:0000256" key="6">
    <source>
        <dbReference type="ARBA" id="ARBA00022692"/>
    </source>
</evidence>
<proteinExistence type="inferred from homology"/>
<feature type="transmembrane region" description="Helical" evidence="14">
    <location>
        <begin position="20"/>
        <end position="40"/>
    </location>
</feature>
<dbReference type="GO" id="GO:0000324">
    <property type="term" value="C:fungal-type vacuole"/>
    <property type="evidence" value="ECO:0007669"/>
    <property type="project" value="TreeGrafter"/>
</dbReference>
<keyword evidence="6 14" id="KW-0812">Transmembrane</keyword>
<dbReference type="Proteomes" id="UP000054251">
    <property type="component" value="Unassembled WGS sequence"/>
</dbReference>
<dbReference type="PANTHER" id="PTHR10340:SF55">
    <property type="entry name" value="ENDOPOLYPHOSPHATASE"/>
    <property type="match status" value="1"/>
</dbReference>
<comment type="subcellular location">
    <subcellularLocation>
        <location evidence="1">Vacuole membrane</location>
        <topology evidence="1">Single-pass type II membrane protein</topology>
    </subcellularLocation>
</comment>
<dbReference type="GO" id="GO:0005774">
    <property type="term" value="C:vacuolar membrane"/>
    <property type="evidence" value="ECO:0007669"/>
    <property type="project" value="UniProtKB-SubCell"/>
</dbReference>
<sequence length="719" mass="82965">MTVLIDEKGHRNRDSRKSWLRLVVIGVGIVLTVSGVMVLLGQQYAPANEALEMEFTKPSVEVVELEAAEVEQLKKLGLSPKPKLKIDNGRDEQVLHGRFLHITDIHPDKYYKAGSKVSALCHGGKGNAGKYGDAVLGCDSPIVLMEDTLKWIKENLKDKIDFVVWTGDNVRHDNDRRFPRTESNIFDMNERVSELMYETFKKEHPRGGPQRQLEVPLVPSLGNNDVFPHNLFSPGPTLQTRELFKIWQDFIPSAQLHVFNRGAYFFKEIIPNELAVLSINTLYLFQSNPLVDNCDRKKDPGYKLFEWLGYTLKEMRARNMKVWLSGHVPPNEKNYDISCLRKYIVWAYEYRDVIIGGLYGHMNIDHFIPLDSKAAYKSIKKKFGKLGFEYDLSFENELSTLEDNYDSDSDDDENEDISLEESYSNFKSPIFKDGFDDPVSFKNMDEIRIQGGVPNGKVEYMETVRKESYANVKGKKKRGFASERYSIAHVTASVVPTFNSGLRVWEYNITNLQNLLTNTQPRFAPWDQFFEGLEKLMETQVHSDYDDEFITFEQQVEIFKKDKTFPPKMPKSKPLGPAYVPQTFSPERYVQYYADLASINKGDKEFAYEFEYATDDKVYDMKTLTVDEWVSLARRLGKPVKEKRNKNTSKKKSKKKQKSKGKNLRETNEPIIQHAAQHDSKDGTSELSHIEQSGKLEVLWKHYLKHSFVDSDYEYMGMG</sequence>